<evidence type="ECO:0000313" key="2">
    <source>
        <dbReference type="EMBL" id="SUZ59066.1"/>
    </source>
</evidence>
<proteinExistence type="predicted"/>
<name>A0A381NWR5_9ZZZZ</name>
<sequence length="462" mass="51630">VKVLFVITRLSDYRLLGPVIDCALRSKWQVECLHDYSFPTTGMKKYLFPAIAQAPNFQHGQPSVQSYRGSAELVERLKHGDSDAVVSMAPLQTDTAGAVPNRYPVWTCVQSGLDTLMNSSHRLKGCDLLALYTRWWLDWAVSHYEATERVSDVSALRRSLESRSRFVGSPEYEAVRLVDRQAVRRRWGIPSDQPVVVLLPFPQGVGRRTFWPKKIFSEPSRVRRVVNAITHGKLSYLGAAWSDVNDVDVVSAIRNFCDRNGAFLLVKSRQKTPIPPYLRAVSDKCIYDESFYPPTIIEALSIANLCISYYSLGVFEAAALRVPHFCIAHSAEDYLGNDAGNLDSLHQGEFFNRRPGGAFQFSGVSTTASADEAVALLQSRTLDDFGVKVSSQDEYLKKFLGEGDGQAAMRAVDAIESFVQSTDVKKRRLEWLRELKQTTGHPSDNGRIIVDPETANHGTFDS</sequence>
<evidence type="ECO:0008006" key="3">
    <source>
        <dbReference type="Google" id="ProtNLM"/>
    </source>
</evidence>
<protein>
    <recommendedName>
        <fullName evidence="3">Glycosyl transferase family 1 domain-containing protein</fullName>
    </recommendedName>
</protein>
<reference evidence="2" key="1">
    <citation type="submission" date="2018-05" db="EMBL/GenBank/DDBJ databases">
        <authorList>
            <person name="Lanie J.A."/>
            <person name="Ng W.-L."/>
            <person name="Kazmierczak K.M."/>
            <person name="Andrzejewski T.M."/>
            <person name="Davidsen T.M."/>
            <person name="Wayne K.J."/>
            <person name="Tettelin H."/>
            <person name="Glass J.I."/>
            <person name="Rusch D."/>
            <person name="Podicherti R."/>
            <person name="Tsui H.-C.T."/>
            <person name="Winkler M.E."/>
        </authorList>
    </citation>
    <scope>NUCLEOTIDE SEQUENCE</scope>
</reference>
<organism evidence="2">
    <name type="scientific">marine metagenome</name>
    <dbReference type="NCBI Taxonomy" id="408172"/>
    <lineage>
        <taxon>unclassified sequences</taxon>
        <taxon>metagenomes</taxon>
        <taxon>ecological metagenomes</taxon>
    </lineage>
</organism>
<feature type="region of interest" description="Disordered" evidence="1">
    <location>
        <begin position="441"/>
        <end position="462"/>
    </location>
</feature>
<dbReference type="EMBL" id="UINC01000660">
    <property type="protein sequence ID" value="SUZ59066.1"/>
    <property type="molecule type" value="Genomic_DNA"/>
</dbReference>
<feature type="non-terminal residue" evidence="2">
    <location>
        <position position="1"/>
    </location>
</feature>
<evidence type="ECO:0000256" key="1">
    <source>
        <dbReference type="SAM" id="MobiDB-lite"/>
    </source>
</evidence>
<gene>
    <name evidence="2" type="ORF">METZ01_LOCUS11920</name>
</gene>
<accession>A0A381NWR5</accession>
<dbReference type="AlphaFoldDB" id="A0A381NWR5"/>